<organism evidence="2 3">
    <name type="scientific">Tanacetum coccineum</name>
    <dbReference type="NCBI Taxonomy" id="301880"/>
    <lineage>
        <taxon>Eukaryota</taxon>
        <taxon>Viridiplantae</taxon>
        <taxon>Streptophyta</taxon>
        <taxon>Embryophyta</taxon>
        <taxon>Tracheophyta</taxon>
        <taxon>Spermatophyta</taxon>
        <taxon>Magnoliopsida</taxon>
        <taxon>eudicotyledons</taxon>
        <taxon>Gunneridae</taxon>
        <taxon>Pentapetalae</taxon>
        <taxon>asterids</taxon>
        <taxon>campanulids</taxon>
        <taxon>Asterales</taxon>
        <taxon>Asteraceae</taxon>
        <taxon>Asteroideae</taxon>
        <taxon>Anthemideae</taxon>
        <taxon>Anthemidinae</taxon>
        <taxon>Tanacetum</taxon>
    </lineage>
</organism>
<reference evidence="2" key="1">
    <citation type="journal article" date="2022" name="Int. J. Mol. Sci.">
        <title>Draft Genome of Tanacetum Coccineum: Genomic Comparison of Closely Related Tanacetum-Family Plants.</title>
        <authorList>
            <person name="Yamashiro T."/>
            <person name="Shiraishi A."/>
            <person name="Nakayama K."/>
            <person name="Satake H."/>
        </authorList>
    </citation>
    <scope>NUCLEOTIDE SEQUENCE</scope>
</reference>
<comment type="caution">
    <text evidence="2">The sequence shown here is derived from an EMBL/GenBank/DDBJ whole genome shotgun (WGS) entry which is preliminary data.</text>
</comment>
<keyword evidence="3" id="KW-1185">Reference proteome</keyword>
<dbReference type="EMBL" id="BQNB010018900">
    <property type="protein sequence ID" value="GJT79455.1"/>
    <property type="molecule type" value="Genomic_DNA"/>
</dbReference>
<reference evidence="2" key="2">
    <citation type="submission" date="2022-01" db="EMBL/GenBank/DDBJ databases">
        <authorList>
            <person name="Yamashiro T."/>
            <person name="Shiraishi A."/>
            <person name="Satake H."/>
            <person name="Nakayama K."/>
        </authorList>
    </citation>
    <scope>NUCLEOTIDE SEQUENCE</scope>
</reference>
<evidence type="ECO:0000256" key="1">
    <source>
        <dbReference type="SAM" id="Phobius"/>
    </source>
</evidence>
<name>A0ABQ5GWI7_9ASTR</name>
<protein>
    <submittedName>
        <fullName evidence="2">Uncharacterized protein</fullName>
    </submittedName>
</protein>
<dbReference type="Proteomes" id="UP001151760">
    <property type="component" value="Unassembled WGS sequence"/>
</dbReference>
<gene>
    <name evidence="2" type="ORF">Tco_1053797</name>
</gene>
<feature type="transmembrane region" description="Helical" evidence="1">
    <location>
        <begin position="74"/>
        <end position="98"/>
    </location>
</feature>
<sequence>MTRCTTNGHDEYTFDTYELGDIQSIDVVEDIGRVTLRGRYSHGRGQVRGEGVVVYELDVGGHSAMDKGDIRVGVYMGGVGLGSGQFWGGMGIMVIMIIRNRIWKREESLVNGVCRLTLDVSWGFVGLGGNSVEG</sequence>
<keyword evidence="1" id="KW-0812">Transmembrane</keyword>
<accession>A0ABQ5GWI7</accession>
<keyword evidence="1" id="KW-0472">Membrane</keyword>
<evidence type="ECO:0000313" key="3">
    <source>
        <dbReference type="Proteomes" id="UP001151760"/>
    </source>
</evidence>
<evidence type="ECO:0000313" key="2">
    <source>
        <dbReference type="EMBL" id="GJT79455.1"/>
    </source>
</evidence>
<proteinExistence type="predicted"/>
<keyword evidence="1" id="KW-1133">Transmembrane helix</keyword>